<dbReference type="InterPro" id="IPR053812">
    <property type="entry name" value="HTH_Sigma70_ECF-like"/>
</dbReference>
<dbReference type="InterPro" id="IPR013324">
    <property type="entry name" value="RNA_pol_sigma_r3/r4-like"/>
</dbReference>
<keyword evidence="7" id="KW-1185">Reference proteome</keyword>
<evidence type="ECO:0000256" key="3">
    <source>
        <dbReference type="ARBA" id="ARBA00023082"/>
    </source>
</evidence>
<accession>A0A517Y164</accession>
<dbReference type="RefSeq" id="WP_145243751.1">
    <property type="nucleotide sequence ID" value="NZ_CP036273.1"/>
</dbReference>
<proteinExistence type="inferred from homology"/>
<dbReference type="InterPro" id="IPR036388">
    <property type="entry name" value="WH-like_DNA-bd_sf"/>
</dbReference>
<evidence type="ECO:0000256" key="2">
    <source>
        <dbReference type="ARBA" id="ARBA00023015"/>
    </source>
</evidence>
<feature type="domain" description="RNA polymerase sigma-70 ECF-like HTH" evidence="5">
    <location>
        <begin position="13"/>
        <end position="190"/>
    </location>
</feature>
<evidence type="ECO:0000256" key="4">
    <source>
        <dbReference type="ARBA" id="ARBA00023163"/>
    </source>
</evidence>
<dbReference type="InterPro" id="IPR014284">
    <property type="entry name" value="RNA_pol_sigma-70_dom"/>
</dbReference>
<evidence type="ECO:0000313" key="6">
    <source>
        <dbReference type="EMBL" id="QDU23512.1"/>
    </source>
</evidence>
<dbReference type="KEGG" id="uli:ETAA1_55120"/>
<keyword evidence="4" id="KW-0804">Transcription</keyword>
<dbReference type="AlphaFoldDB" id="A0A517Y164"/>
<evidence type="ECO:0000313" key="7">
    <source>
        <dbReference type="Proteomes" id="UP000319576"/>
    </source>
</evidence>
<organism evidence="6 7">
    <name type="scientific">Urbifossiella limnaea</name>
    <dbReference type="NCBI Taxonomy" id="2528023"/>
    <lineage>
        <taxon>Bacteria</taxon>
        <taxon>Pseudomonadati</taxon>
        <taxon>Planctomycetota</taxon>
        <taxon>Planctomycetia</taxon>
        <taxon>Gemmatales</taxon>
        <taxon>Gemmataceae</taxon>
        <taxon>Urbifossiella</taxon>
    </lineage>
</organism>
<comment type="similarity">
    <text evidence="1">Belongs to the sigma-70 factor family. ECF subfamily.</text>
</comment>
<dbReference type="GO" id="GO:0006352">
    <property type="term" value="P:DNA-templated transcription initiation"/>
    <property type="evidence" value="ECO:0007669"/>
    <property type="project" value="InterPro"/>
</dbReference>
<evidence type="ECO:0000256" key="1">
    <source>
        <dbReference type="ARBA" id="ARBA00010641"/>
    </source>
</evidence>
<dbReference type="SUPFAM" id="SSF88946">
    <property type="entry name" value="Sigma2 domain of RNA polymerase sigma factors"/>
    <property type="match status" value="1"/>
</dbReference>
<evidence type="ECO:0000259" key="5">
    <source>
        <dbReference type="Pfam" id="PF07638"/>
    </source>
</evidence>
<dbReference type="EMBL" id="CP036273">
    <property type="protein sequence ID" value="QDU23512.1"/>
    <property type="molecule type" value="Genomic_DNA"/>
</dbReference>
<dbReference type="Gene3D" id="1.10.10.10">
    <property type="entry name" value="Winged helix-like DNA-binding domain superfamily/Winged helix DNA-binding domain"/>
    <property type="match status" value="1"/>
</dbReference>
<reference evidence="6 7" key="1">
    <citation type="submission" date="2019-02" db="EMBL/GenBank/DDBJ databases">
        <title>Deep-cultivation of Planctomycetes and their phenomic and genomic characterization uncovers novel biology.</title>
        <authorList>
            <person name="Wiegand S."/>
            <person name="Jogler M."/>
            <person name="Boedeker C."/>
            <person name="Pinto D."/>
            <person name="Vollmers J."/>
            <person name="Rivas-Marin E."/>
            <person name="Kohn T."/>
            <person name="Peeters S.H."/>
            <person name="Heuer A."/>
            <person name="Rast P."/>
            <person name="Oberbeckmann S."/>
            <person name="Bunk B."/>
            <person name="Jeske O."/>
            <person name="Meyerdierks A."/>
            <person name="Storesund J.E."/>
            <person name="Kallscheuer N."/>
            <person name="Luecker S."/>
            <person name="Lage O.M."/>
            <person name="Pohl T."/>
            <person name="Merkel B.J."/>
            <person name="Hornburger P."/>
            <person name="Mueller R.-W."/>
            <person name="Bruemmer F."/>
            <person name="Labrenz M."/>
            <person name="Spormann A.M."/>
            <person name="Op den Camp H."/>
            <person name="Overmann J."/>
            <person name="Amann R."/>
            <person name="Jetten M.S.M."/>
            <person name="Mascher T."/>
            <person name="Medema M.H."/>
            <person name="Devos D.P."/>
            <person name="Kaster A.-K."/>
            <person name="Ovreas L."/>
            <person name="Rohde M."/>
            <person name="Galperin M.Y."/>
            <person name="Jogler C."/>
        </authorList>
    </citation>
    <scope>NUCLEOTIDE SEQUENCE [LARGE SCALE GENOMIC DNA]</scope>
    <source>
        <strain evidence="6 7">ETA_A1</strain>
    </source>
</reference>
<name>A0A517Y164_9BACT</name>
<keyword evidence="3" id="KW-0731">Sigma factor</keyword>
<gene>
    <name evidence="6" type="ORF">ETAA1_55120</name>
</gene>
<dbReference type="Pfam" id="PF07638">
    <property type="entry name" value="Sigma70_ECF"/>
    <property type="match status" value="1"/>
</dbReference>
<dbReference type="PANTHER" id="PTHR43133">
    <property type="entry name" value="RNA POLYMERASE ECF-TYPE SIGMA FACTO"/>
    <property type="match status" value="1"/>
</dbReference>
<dbReference type="OrthoDB" id="283468at2"/>
<sequence length="196" mass="21517">MTEPSLNTLRLHDLVDRFRDGDRAAADALLKAVAGQLGRLAGRMIRNFPKVRAGADTADVVQGAMIRLTKALGDVRPNSTREFAGLAALQVRRELLDLARYYTTRLIGRPVQDPKTDDFGTGGGDGPAELELWARFHAAADALPAEEREAFGLLFYNGHTRAEAALLLGVSERTVYRWWAMACERLVEQLGGELPT</sequence>
<dbReference type="PANTHER" id="PTHR43133:SF39">
    <property type="entry name" value="SIMILAR TO RNA POLYMERASE SIGMA-E FACTOR"/>
    <property type="match status" value="1"/>
</dbReference>
<protein>
    <submittedName>
        <fullName evidence="6">RNA polymerase sigma factor</fullName>
    </submittedName>
</protein>
<keyword evidence="2" id="KW-0805">Transcription regulation</keyword>
<dbReference type="InterPro" id="IPR039425">
    <property type="entry name" value="RNA_pol_sigma-70-like"/>
</dbReference>
<dbReference type="SUPFAM" id="SSF88659">
    <property type="entry name" value="Sigma3 and sigma4 domains of RNA polymerase sigma factors"/>
    <property type="match status" value="1"/>
</dbReference>
<dbReference type="GO" id="GO:0016987">
    <property type="term" value="F:sigma factor activity"/>
    <property type="evidence" value="ECO:0007669"/>
    <property type="project" value="UniProtKB-KW"/>
</dbReference>
<dbReference type="NCBIfam" id="TIGR02937">
    <property type="entry name" value="sigma70-ECF"/>
    <property type="match status" value="1"/>
</dbReference>
<dbReference type="InterPro" id="IPR013325">
    <property type="entry name" value="RNA_pol_sigma_r2"/>
</dbReference>
<dbReference type="Proteomes" id="UP000319576">
    <property type="component" value="Chromosome"/>
</dbReference>
<dbReference type="Gene3D" id="1.10.1740.10">
    <property type="match status" value="1"/>
</dbReference>